<keyword evidence="1" id="KW-0812">Transmembrane</keyword>
<gene>
    <name evidence="2" type="ORF">PSNMU_V1.4_AUG-EV-PASAV3_0034320</name>
</gene>
<proteinExistence type="predicted"/>
<dbReference type="AlphaFoldDB" id="A0A448Z3U0"/>
<organism evidence="2 3">
    <name type="scientific">Pseudo-nitzschia multistriata</name>
    <dbReference type="NCBI Taxonomy" id="183589"/>
    <lineage>
        <taxon>Eukaryota</taxon>
        <taxon>Sar</taxon>
        <taxon>Stramenopiles</taxon>
        <taxon>Ochrophyta</taxon>
        <taxon>Bacillariophyta</taxon>
        <taxon>Bacillariophyceae</taxon>
        <taxon>Bacillariophycidae</taxon>
        <taxon>Bacillariales</taxon>
        <taxon>Bacillariaceae</taxon>
        <taxon>Pseudo-nitzschia</taxon>
    </lineage>
</organism>
<evidence type="ECO:0000313" key="2">
    <source>
        <dbReference type="EMBL" id="VEU36664.1"/>
    </source>
</evidence>
<sequence>MAILSYCIFADESLKDIVTAVETFPNIKEAKEGDRVDLMIVSSVLRFSQGFLATIVVLLLVVNTPDVVDIVLNFTAVNFVSAFDDVAFELAQWGKYGPHLEAETKRIEELTAPDCMTRKSNYARYQLTIIPVATTLLIMLIMMAYRQDSPDHWLTHRLRVQFEDGTSMEQYSGCYDLDPSSSSSRFWNRRVAYKSFPQNPSTARMSYCMKERRWILYGTNTTDACSVKIEDRLAYSDITYAFGEYRGR</sequence>
<accession>A0A448Z3U0</accession>
<dbReference type="EMBL" id="CAACVS010000098">
    <property type="protein sequence ID" value="VEU36664.1"/>
    <property type="molecule type" value="Genomic_DNA"/>
</dbReference>
<evidence type="ECO:0000313" key="3">
    <source>
        <dbReference type="Proteomes" id="UP000291116"/>
    </source>
</evidence>
<keyword evidence="3" id="KW-1185">Reference proteome</keyword>
<feature type="transmembrane region" description="Helical" evidence="1">
    <location>
        <begin position="38"/>
        <end position="62"/>
    </location>
</feature>
<dbReference type="Proteomes" id="UP000291116">
    <property type="component" value="Unassembled WGS sequence"/>
</dbReference>
<reference evidence="2 3" key="1">
    <citation type="submission" date="2019-01" db="EMBL/GenBank/DDBJ databases">
        <authorList>
            <person name="Ferrante I. M."/>
        </authorList>
    </citation>
    <scope>NUCLEOTIDE SEQUENCE [LARGE SCALE GENOMIC DNA]</scope>
    <source>
        <strain evidence="2 3">B856</strain>
    </source>
</reference>
<keyword evidence="1" id="KW-0472">Membrane</keyword>
<protein>
    <submittedName>
        <fullName evidence="2">Uncharacterized protein</fullName>
    </submittedName>
</protein>
<feature type="transmembrane region" description="Helical" evidence="1">
    <location>
        <begin position="125"/>
        <end position="145"/>
    </location>
</feature>
<evidence type="ECO:0000256" key="1">
    <source>
        <dbReference type="SAM" id="Phobius"/>
    </source>
</evidence>
<name>A0A448Z3U0_9STRA</name>
<keyword evidence="1" id="KW-1133">Transmembrane helix</keyword>